<organism evidence="5 6">
    <name type="scientific">Planctopirus ephydatiae</name>
    <dbReference type="NCBI Taxonomy" id="2528019"/>
    <lineage>
        <taxon>Bacteria</taxon>
        <taxon>Pseudomonadati</taxon>
        <taxon>Planctomycetota</taxon>
        <taxon>Planctomycetia</taxon>
        <taxon>Planctomycetales</taxon>
        <taxon>Planctomycetaceae</taxon>
        <taxon>Planctopirus</taxon>
    </lineage>
</organism>
<dbReference type="Pfam" id="PF00456">
    <property type="entry name" value="Transketolase_N"/>
    <property type="match status" value="1"/>
</dbReference>
<evidence type="ECO:0000313" key="6">
    <source>
        <dbReference type="Proteomes" id="UP000315349"/>
    </source>
</evidence>
<reference evidence="5 6" key="1">
    <citation type="submission" date="2019-02" db="EMBL/GenBank/DDBJ databases">
        <title>Deep-cultivation of Planctomycetes and their phenomic and genomic characterization uncovers novel biology.</title>
        <authorList>
            <person name="Wiegand S."/>
            <person name="Jogler M."/>
            <person name="Boedeker C."/>
            <person name="Pinto D."/>
            <person name="Vollmers J."/>
            <person name="Rivas-Marin E."/>
            <person name="Kohn T."/>
            <person name="Peeters S.H."/>
            <person name="Heuer A."/>
            <person name="Rast P."/>
            <person name="Oberbeckmann S."/>
            <person name="Bunk B."/>
            <person name="Jeske O."/>
            <person name="Meyerdierks A."/>
            <person name="Storesund J.E."/>
            <person name="Kallscheuer N."/>
            <person name="Luecker S."/>
            <person name="Lage O.M."/>
            <person name="Pohl T."/>
            <person name="Merkel B.J."/>
            <person name="Hornburger P."/>
            <person name="Mueller R.-W."/>
            <person name="Bruemmer F."/>
            <person name="Labrenz M."/>
            <person name="Spormann A.M."/>
            <person name="Op den Camp H."/>
            <person name="Overmann J."/>
            <person name="Amann R."/>
            <person name="Jetten M.S.M."/>
            <person name="Mascher T."/>
            <person name="Medema M.H."/>
            <person name="Devos D.P."/>
            <person name="Kaster A.-K."/>
            <person name="Ovreas L."/>
            <person name="Rohde M."/>
            <person name="Galperin M.Y."/>
            <person name="Jogler C."/>
        </authorList>
    </citation>
    <scope>NUCLEOTIDE SEQUENCE [LARGE SCALE GENOMIC DNA]</scope>
    <source>
        <strain evidence="5 6">Spb1</strain>
    </source>
</reference>
<dbReference type="EMBL" id="CP036299">
    <property type="protein sequence ID" value="QDV29235.1"/>
    <property type="molecule type" value="Genomic_DNA"/>
</dbReference>
<accession>A0A518GKQ1</accession>
<dbReference type="CDD" id="cd02012">
    <property type="entry name" value="TPP_TK"/>
    <property type="match status" value="1"/>
</dbReference>
<dbReference type="Proteomes" id="UP000315349">
    <property type="component" value="Chromosome"/>
</dbReference>
<dbReference type="InterPro" id="IPR005474">
    <property type="entry name" value="Transketolase_N"/>
</dbReference>
<dbReference type="EC" id="2.2.1.1" evidence="5"/>
<comment type="similarity">
    <text evidence="2">Belongs to the transketolase family.</text>
</comment>
<evidence type="ECO:0000256" key="3">
    <source>
        <dbReference type="ARBA" id="ARBA00023052"/>
    </source>
</evidence>
<gene>
    <name evidence="5" type="primary">tktB</name>
    <name evidence="5" type="ORF">Spb1_11140</name>
</gene>
<dbReference type="PANTHER" id="PTHR47514:SF1">
    <property type="entry name" value="TRANSKETOLASE N-TERMINAL SECTION-RELATED"/>
    <property type="match status" value="1"/>
</dbReference>
<dbReference type="RefSeq" id="WP_145304348.1">
    <property type="nucleotide sequence ID" value="NZ_CP036299.1"/>
</dbReference>
<evidence type="ECO:0000259" key="4">
    <source>
        <dbReference type="Pfam" id="PF00456"/>
    </source>
</evidence>
<dbReference type="InterPro" id="IPR029061">
    <property type="entry name" value="THDP-binding"/>
</dbReference>
<dbReference type="PANTHER" id="PTHR47514">
    <property type="entry name" value="TRANSKETOLASE N-TERMINAL SECTION-RELATED"/>
    <property type="match status" value="1"/>
</dbReference>
<evidence type="ECO:0000256" key="2">
    <source>
        <dbReference type="ARBA" id="ARBA00007131"/>
    </source>
</evidence>
<dbReference type="SUPFAM" id="SSF52518">
    <property type="entry name" value="Thiamin diphosphate-binding fold (THDP-binding)"/>
    <property type="match status" value="1"/>
</dbReference>
<keyword evidence="3" id="KW-0786">Thiamine pyrophosphate</keyword>
<keyword evidence="5" id="KW-0808">Transferase</keyword>
<dbReference type="OrthoDB" id="8732661at2"/>
<comment type="cofactor">
    <cofactor evidence="1">
        <name>thiamine diphosphate</name>
        <dbReference type="ChEBI" id="CHEBI:58937"/>
    </cofactor>
</comment>
<proteinExistence type="inferred from homology"/>
<keyword evidence="6" id="KW-1185">Reference proteome</keyword>
<feature type="domain" description="Transketolase N-terminal" evidence="4">
    <location>
        <begin position="19"/>
        <end position="269"/>
    </location>
</feature>
<protein>
    <submittedName>
        <fullName evidence="5">Transketolase 2</fullName>
        <ecNumber evidence="5">2.2.1.1</ecNumber>
    </submittedName>
</protein>
<name>A0A518GKQ1_9PLAN</name>
<evidence type="ECO:0000256" key="1">
    <source>
        <dbReference type="ARBA" id="ARBA00001964"/>
    </source>
</evidence>
<dbReference type="KEGG" id="peh:Spb1_11140"/>
<dbReference type="Gene3D" id="3.40.50.970">
    <property type="match status" value="1"/>
</dbReference>
<sequence length="280" mass="30398">MAIFKPLSLDEMKAKTKVLRRHIVRMTTEAGSGHPSSSMSAVEMVTALFFGGFMQHDPAQPRWNNRDRFILSKGHAVPVLYAALAECGYFPVEELMTLRKLGSRLEGHPNMKRLDCIEASTGSLGQGLSVGVGHALACHMDGLSAHTYVMLGDGEMGEGQVWEALASAEKYKLANLTAIVDQNGYQQTGATKDVLKLTEFQPKIEAFGWHVQTINGNDIEQVIAALTIARSIKDRPTAIVSQTQKGFGILPILAPTGDLNYHGKPLSKELAEKALALLAD</sequence>
<evidence type="ECO:0000313" key="5">
    <source>
        <dbReference type="EMBL" id="QDV29235.1"/>
    </source>
</evidence>
<dbReference type="AlphaFoldDB" id="A0A518GKQ1"/>
<dbReference type="GO" id="GO:0004802">
    <property type="term" value="F:transketolase activity"/>
    <property type="evidence" value="ECO:0007669"/>
    <property type="project" value="UniProtKB-EC"/>
</dbReference>